<sequence length="605" mass="66215">MINTSSQTAGKVADQVSKRDRHAEGAADFRPENIQILTLIFRNAVLIVLCILASGALMWFRLTTVVPTYSAQATLVLDDAVLRLDPFGARLRARTLSMLQLATEIEVMKSREFAARVAEEVVPDEISGTGQSALSGRESTVDRILESYQIIWHPTTFALDILATDASPQLAADIANAVARNYVDYTLEIQRADVERTKMSILSRQSALQETLKDAEANLLEFTRTNNLDDLTETETLTNNLRRLQAQLALAEERGVPLQESAELKADLDATLAKLDARSAAEVEKTGFERRLESMRRQDDLLFDQLEALALQEALLTPVARQVSIAIPTTRPVSPSPKTEMVGALISGLTFGFLLALLRENLRGRLRWPQQITAFRTPVLGQLPPLSRKFVNRMAWTTRSGNLRRALHKIAPLHTAVRTNTRADNRTENGTGAMVLITSPGSREGRSTLSFALAAYAAAGGEDVLLVDLDPSPRDLISTLSRKRTANGFLDLLSNPLRIDAAAWHLPGHPHLSIVAPASGPVPVRFNNMSSVEASLSVLRRKYSLIVVDCPPVLSDDASCRLGSVAQAVLLVARMKKTRFEDLSKAAQQLELNNASNVGIVVNDG</sequence>
<protein>
    <recommendedName>
        <fullName evidence="5">Capsular exopolysaccharide synthesis family protein</fullName>
    </recommendedName>
</protein>
<keyword evidence="2" id="KW-1133">Transmembrane helix</keyword>
<reference evidence="3 4" key="1">
    <citation type="submission" date="2017-02" db="EMBL/GenBank/DDBJ databases">
        <authorList>
            <person name="Jeong S."/>
        </authorList>
    </citation>
    <scope>NUCLEOTIDE SEQUENCE [LARGE SCALE GENOMIC DNA]</scope>
    <source>
        <strain evidence="3 4">RMAR6-6</strain>
        <plasmid evidence="3 4">unnamed1</plasmid>
    </source>
</reference>
<keyword evidence="2" id="KW-0472">Membrane</keyword>
<proteinExistence type="predicted"/>
<dbReference type="PANTHER" id="PTHR32309:SF13">
    <property type="entry name" value="FERRIC ENTEROBACTIN TRANSPORT PROTEIN FEPE"/>
    <property type="match status" value="1"/>
</dbReference>
<dbReference type="PANTHER" id="PTHR32309">
    <property type="entry name" value="TYROSINE-PROTEIN KINASE"/>
    <property type="match status" value="1"/>
</dbReference>
<keyword evidence="1" id="KW-0175">Coiled coil</keyword>
<dbReference type="Proteomes" id="UP000188174">
    <property type="component" value="Plasmid unnamed1"/>
</dbReference>
<dbReference type="InterPro" id="IPR050445">
    <property type="entry name" value="Bact_polysacc_biosynth/exp"/>
</dbReference>
<gene>
    <name evidence="3" type="ORF">B0E33_28695</name>
</gene>
<dbReference type="InterPro" id="IPR027417">
    <property type="entry name" value="P-loop_NTPase"/>
</dbReference>
<geneLocation type="plasmid" evidence="3 4">
    <name>unnamed1</name>
</geneLocation>
<organism evidence="3 4">
    <name type="scientific">Roseibium algicola</name>
    <dbReference type="NCBI Taxonomy" id="2857014"/>
    <lineage>
        <taxon>Bacteria</taxon>
        <taxon>Pseudomonadati</taxon>
        <taxon>Pseudomonadota</taxon>
        <taxon>Alphaproteobacteria</taxon>
        <taxon>Hyphomicrobiales</taxon>
        <taxon>Stappiaceae</taxon>
        <taxon>Roseibium</taxon>
    </lineage>
</organism>
<evidence type="ECO:0000313" key="3">
    <source>
        <dbReference type="EMBL" id="AQQ07797.1"/>
    </source>
</evidence>
<keyword evidence="2" id="KW-0812">Transmembrane</keyword>
<name>A0ABM6IBA5_9HYPH</name>
<accession>A0ABM6IBA5</accession>
<feature type="coiled-coil region" evidence="1">
    <location>
        <begin position="205"/>
        <end position="254"/>
    </location>
</feature>
<evidence type="ECO:0008006" key="5">
    <source>
        <dbReference type="Google" id="ProtNLM"/>
    </source>
</evidence>
<evidence type="ECO:0000256" key="2">
    <source>
        <dbReference type="SAM" id="Phobius"/>
    </source>
</evidence>
<evidence type="ECO:0000313" key="4">
    <source>
        <dbReference type="Proteomes" id="UP000188174"/>
    </source>
</evidence>
<keyword evidence="3" id="KW-0614">Plasmid</keyword>
<feature type="transmembrane region" description="Helical" evidence="2">
    <location>
        <begin position="39"/>
        <end position="60"/>
    </location>
</feature>
<evidence type="ECO:0000256" key="1">
    <source>
        <dbReference type="SAM" id="Coils"/>
    </source>
</evidence>
<dbReference type="EMBL" id="CP019631">
    <property type="protein sequence ID" value="AQQ07797.1"/>
    <property type="molecule type" value="Genomic_DNA"/>
</dbReference>
<dbReference type="Gene3D" id="3.40.50.300">
    <property type="entry name" value="P-loop containing nucleotide triphosphate hydrolases"/>
    <property type="match status" value="1"/>
</dbReference>
<keyword evidence="4" id="KW-1185">Reference proteome</keyword>
<dbReference type="SUPFAM" id="SSF52540">
    <property type="entry name" value="P-loop containing nucleoside triphosphate hydrolases"/>
    <property type="match status" value="1"/>
</dbReference>